<feature type="compositionally biased region" description="Basic and acidic residues" evidence="1">
    <location>
        <begin position="18"/>
        <end position="31"/>
    </location>
</feature>
<proteinExistence type="predicted"/>
<dbReference type="Proteomes" id="UP000323067">
    <property type="component" value="Chromosome iii"/>
</dbReference>
<name>A0A2H4SQL0_CORMI</name>
<dbReference type="AlphaFoldDB" id="A0A2H4SQL0"/>
<gene>
    <name evidence="2" type="ORF">A9K55_001564</name>
</gene>
<organism evidence="2 3">
    <name type="scientific">Cordyceps militaris</name>
    <name type="common">Caterpillar fungus</name>
    <name type="synonym">Clavaria militaris</name>
    <dbReference type="NCBI Taxonomy" id="73501"/>
    <lineage>
        <taxon>Eukaryota</taxon>
        <taxon>Fungi</taxon>
        <taxon>Dikarya</taxon>
        <taxon>Ascomycota</taxon>
        <taxon>Pezizomycotina</taxon>
        <taxon>Sordariomycetes</taxon>
        <taxon>Hypocreomycetidae</taxon>
        <taxon>Hypocreales</taxon>
        <taxon>Cordycipitaceae</taxon>
        <taxon>Cordyceps</taxon>
    </lineage>
</organism>
<dbReference type="EMBL" id="CP023326">
    <property type="protein sequence ID" value="ATY65394.1"/>
    <property type="molecule type" value="Genomic_DNA"/>
</dbReference>
<feature type="region of interest" description="Disordered" evidence="1">
    <location>
        <begin position="1"/>
        <end position="38"/>
    </location>
</feature>
<protein>
    <submittedName>
        <fullName evidence="2">Uncharacterized protein</fullName>
    </submittedName>
</protein>
<accession>A0A2H4SQL0</accession>
<feature type="compositionally biased region" description="Polar residues" evidence="1">
    <location>
        <begin position="1"/>
        <end position="17"/>
    </location>
</feature>
<reference evidence="2 3" key="1">
    <citation type="journal article" date="2017" name="BMC Genomics">
        <title>Chromosome level assembly and secondary metabolite potential of the parasitic fungus Cordyceps militaris.</title>
        <authorList>
            <person name="Kramer G.J."/>
            <person name="Nodwell J.R."/>
        </authorList>
    </citation>
    <scope>NUCLEOTIDE SEQUENCE [LARGE SCALE GENOMIC DNA]</scope>
    <source>
        <strain evidence="2 3">ATCC 34164</strain>
    </source>
</reference>
<evidence type="ECO:0000313" key="2">
    <source>
        <dbReference type="EMBL" id="ATY65394.1"/>
    </source>
</evidence>
<sequence length="63" mass="7260">MSTSGAQFRVQSMQTESKAPRFREPYEDNRQHQKPLAARGPVPIEAAWCRVVMHISECWDGTR</sequence>
<evidence type="ECO:0000256" key="1">
    <source>
        <dbReference type="SAM" id="MobiDB-lite"/>
    </source>
</evidence>
<evidence type="ECO:0000313" key="3">
    <source>
        <dbReference type="Proteomes" id="UP000323067"/>
    </source>
</evidence>
<dbReference type="VEuPathDB" id="FungiDB:A9K55_001564"/>